<dbReference type="InterPro" id="IPR003593">
    <property type="entry name" value="AAA+_ATPase"/>
</dbReference>
<feature type="compositionally biased region" description="Basic and acidic residues" evidence="3">
    <location>
        <begin position="236"/>
        <end position="251"/>
    </location>
</feature>
<dbReference type="SUPFAM" id="SSF52540">
    <property type="entry name" value="P-loop containing nucleoside triphosphate hydrolases"/>
    <property type="match status" value="1"/>
</dbReference>
<dbReference type="Pfam" id="PF07724">
    <property type="entry name" value="AAA_2"/>
    <property type="match status" value="1"/>
</dbReference>
<dbReference type="GO" id="GO:0051603">
    <property type="term" value="P:proteolysis involved in protein catabolic process"/>
    <property type="evidence" value="ECO:0007669"/>
    <property type="project" value="TreeGrafter"/>
</dbReference>
<feature type="domain" description="AAA+ ATPase" evidence="4">
    <location>
        <begin position="501"/>
        <end position="640"/>
    </location>
</feature>
<dbReference type="Gene3D" id="3.40.50.300">
    <property type="entry name" value="P-loop containing nucleotide triphosphate hydrolases"/>
    <property type="match status" value="2"/>
</dbReference>
<keyword evidence="6" id="KW-0645">Protease</keyword>
<dbReference type="FunFam" id="1.10.8.60:FF:000138">
    <property type="entry name" value="ATP-dependent Clp protease ATP-binding subunit ClpX"/>
    <property type="match status" value="1"/>
</dbReference>
<feature type="compositionally biased region" description="Polar residues" evidence="3">
    <location>
        <begin position="443"/>
        <end position="458"/>
    </location>
</feature>
<dbReference type="EMBL" id="OAPG01000004">
    <property type="protein sequence ID" value="SNX83714.1"/>
    <property type="molecule type" value="Genomic_DNA"/>
</dbReference>
<name>A0AAJ5C4P0_9BASI</name>
<dbReference type="PANTHER" id="PTHR48102">
    <property type="entry name" value="ATP-DEPENDENT CLP PROTEASE ATP-BINDING SUBUNIT CLPX-LIKE, MITOCHONDRIAL-RELATED"/>
    <property type="match status" value="1"/>
</dbReference>
<feature type="domain" description="Clp ATPase C-terminal" evidence="5">
    <location>
        <begin position="819"/>
        <end position="932"/>
    </location>
</feature>
<organism evidence="6 7">
    <name type="scientific">Melanopsichium pennsylvanicum</name>
    <dbReference type="NCBI Taxonomy" id="63383"/>
    <lineage>
        <taxon>Eukaryota</taxon>
        <taxon>Fungi</taxon>
        <taxon>Dikarya</taxon>
        <taxon>Basidiomycota</taxon>
        <taxon>Ustilaginomycotina</taxon>
        <taxon>Ustilaginomycetes</taxon>
        <taxon>Ustilaginales</taxon>
        <taxon>Ustilaginaceae</taxon>
        <taxon>Melanopsichium</taxon>
    </lineage>
</organism>
<dbReference type="Gene3D" id="1.10.8.60">
    <property type="match status" value="1"/>
</dbReference>
<evidence type="ECO:0000259" key="4">
    <source>
        <dbReference type="SMART" id="SM00382"/>
    </source>
</evidence>
<feature type="compositionally biased region" description="Basic and acidic residues" evidence="3">
    <location>
        <begin position="646"/>
        <end position="664"/>
    </location>
</feature>
<feature type="region of interest" description="Disordered" evidence="3">
    <location>
        <begin position="735"/>
        <end position="784"/>
    </location>
</feature>
<dbReference type="GO" id="GO:0008233">
    <property type="term" value="F:peptidase activity"/>
    <property type="evidence" value="ECO:0007669"/>
    <property type="project" value="UniProtKB-KW"/>
</dbReference>
<dbReference type="SMART" id="SM01086">
    <property type="entry name" value="ClpB_D2-small"/>
    <property type="match status" value="1"/>
</dbReference>
<feature type="region of interest" description="Disordered" evidence="3">
    <location>
        <begin position="419"/>
        <end position="487"/>
    </location>
</feature>
<comment type="caution">
    <text evidence="6">The sequence shown here is derived from an EMBL/GenBank/DDBJ whole genome shotgun (WGS) entry which is preliminary data.</text>
</comment>
<evidence type="ECO:0000313" key="7">
    <source>
        <dbReference type="Proteomes" id="UP001294444"/>
    </source>
</evidence>
<proteinExistence type="predicted"/>
<evidence type="ECO:0000256" key="2">
    <source>
        <dbReference type="ARBA" id="ARBA00022840"/>
    </source>
</evidence>
<dbReference type="GO" id="GO:0016887">
    <property type="term" value="F:ATP hydrolysis activity"/>
    <property type="evidence" value="ECO:0007669"/>
    <property type="project" value="InterPro"/>
</dbReference>
<keyword evidence="1" id="KW-0547">Nucleotide-binding</keyword>
<accession>A0AAJ5C4P0</accession>
<evidence type="ECO:0000259" key="5">
    <source>
        <dbReference type="SMART" id="SM01086"/>
    </source>
</evidence>
<dbReference type="InterPro" id="IPR050052">
    <property type="entry name" value="ATP-dep_Clp_protease_ClpX"/>
</dbReference>
<evidence type="ECO:0000256" key="3">
    <source>
        <dbReference type="SAM" id="MobiDB-lite"/>
    </source>
</evidence>
<feature type="compositionally biased region" description="Basic and acidic residues" evidence="3">
    <location>
        <begin position="384"/>
        <end position="402"/>
    </location>
</feature>
<dbReference type="PANTHER" id="PTHR48102:SF7">
    <property type="entry name" value="ATP-DEPENDENT CLP PROTEASE ATP-BINDING SUBUNIT CLPX-LIKE, MITOCHONDRIAL"/>
    <property type="match status" value="1"/>
</dbReference>
<keyword evidence="2 6" id="KW-0067">ATP-binding</keyword>
<feature type="compositionally biased region" description="Low complexity" evidence="3">
    <location>
        <begin position="425"/>
        <end position="442"/>
    </location>
</feature>
<feature type="region of interest" description="Disordered" evidence="3">
    <location>
        <begin position="231"/>
        <end position="253"/>
    </location>
</feature>
<feature type="compositionally biased region" description="Polar residues" evidence="3">
    <location>
        <begin position="751"/>
        <end position="764"/>
    </location>
</feature>
<dbReference type="Proteomes" id="UP001294444">
    <property type="component" value="Unassembled WGS sequence"/>
</dbReference>
<dbReference type="InterPro" id="IPR027417">
    <property type="entry name" value="P-loop_NTPase"/>
</dbReference>
<feature type="region of interest" description="Disordered" evidence="3">
    <location>
        <begin position="642"/>
        <end position="670"/>
    </location>
</feature>
<evidence type="ECO:0000256" key="1">
    <source>
        <dbReference type="ARBA" id="ARBA00022741"/>
    </source>
</evidence>
<feature type="region of interest" description="Disordered" evidence="3">
    <location>
        <begin position="296"/>
        <end position="326"/>
    </location>
</feature>
<feature type="region of interest" description="Disordered" evidence="3">
    <location>
        <begin position="154"/>
        <end position="205"/>
    </location>
</feature>
<protein>
    <submittedName>
        <fullName evidence="6">Related to atp-dependent clp protease, atp-binding subunit</fullName>
    </submittedName>
</protein>
<sequence>MLPRLRVSRLASGSTYSTTRALGTLPSSSSPASISTSSQIISTPKCTHFNDMLRHTTHACNPTISISPTNKIHIRHSSTNTSGSYHTSNSTNTTLLSDVPAISPRSLVKYLDTYVVGQTKAKKVLAVGVWNHYLRVASNQRMKEEAELRMMEHQATVEEQSQDESQSFTPSPSASVNIASDKMTASKRHAKTTLEEPGLSEASSRSLRLGKFKQTLEPLTDKKDEAEAWIESSRISQERKSESARDPHGEATRNLMFGRAEREWLVNAGGPSALVQDCPDITPKFGDDLNVALPNSNRRLSAKTPAEEAASQLEQRKSCSSAESSSSLAQSAGRMYDAVPSDFTTDMAKGARIGMFSHDQQPLYFSPNTVQSGDEGFKSCRGSQSKDKAREMEMSDKKRESLAERAAFAEERTKRALKLARERLSSTTSTSTSTSTTSSTSSASIASNQPSFPTTTYASHSTPSSPPQSRPSNNISSPVLLGNDNPASFLSNQPGTLPFFEKSNILLLGPSGSGKTLLLRTLAQALDVPFVHIDATPLTMAGYVGEDVESIIQRLLVEADWDVARAQRGIVCIDEIDKLRKSVAGGSAGGGGKDVGGEGVQQALLRMLEGTVVSVADKGGSAAAAASRGSKANLQHHRIVPLQQKGESEEGVGEKGGEQGEDKMGWMNPGPWYNHRTAGRKTGMEKDFKVSLSSSSQSASYNVDTSSILFVLSGAFVGIEDVIRKRLARFDPPPFAPSSSTSSASTLPAPCSNSSASLGNTSADQRVKAHFSDSGSGSDRETFTQSELLSKLEPGDLEQYGLIPEFIGRVPVSVVLNPLSFSDLVRVMTEPKNSLVDQYASLFKLNGIDLHISPGAIEEVVHRAMGTSSSDDEGHDTSLVRAISRCGGTGGGGARSLRRIMEEILLDAFYECYGSSSVKYILVNREMVKHECQVRLFSRGQRFDFEAQVQAEAEDHTNRLEKRHNHFIQHPKTRSTSNNSETKLDSIKLNNINKNAKADTHTSAKNALELDAKRAKLARIKARQVVRARLRRNNRLVDPVIYI</sequence>
<keyword evidence="6" id="KW-0378">Hydrolase</keyword>
<feature type="compositionally biased region" description="Polar residues" evidence="3">
    <location>
        <begin position="773"/>
        <end position="784"/>
    </location>
</feature>
<feature type="compositionally biased region" description="Low complexity" evidence="3">
    <location>
        <begin position="737"/>
        <end position="750"/>
    </location>
</feature>
<feature type="compositionally biased region" description="Polar residues" evidence="3">
    <location>
        <begin position="157"/>
        <end position="178"/>
    </location>
</feature>
<dbReference type="GO" id="GO:0005524">
    <property type="term" value="F:ATP binding"/>
    <property type="evidence" value="ECO:0007669"/>
    <property type="project" value="UniProtKB-KW"/>
</dbReference>
<dbReference type="InterPro" id="IPR019489">
    <property type="entry name" value="Clp_ATPase_C"/>
</dbReference>
<keyword evidence="7" id="KW-1185">Reference proteome</keyword>
<reference evidence="6" key="1">
    <citation type="submission" date="2023-10" db="EMBL/GenBank/DDBJ databases">
        <authorList>
            <person name="Guldener U."/>
        </authorList>
    </citation>
    <scope>NUCLEOTIDE SEQUENCE</scope>
    <source>
        <strain evidence="6">Mp4</strain>
    </source>
</reference>
<dbReference type="GO" id="GO:0005759">
    <property type="term" value="C:mitochondrial matrix"/>
    <property type="evidence" value="ECO:0007669"/>
    <property type="project" value="TreeGrafter"/>
</dbReference>
<feature type="region of interest" description="Disordered" evidence="3">
    <location>
        <begin position="364"/>
        <end position="402"/>
    </location>
</feature>
<evidence type="ECO:0000313" key="6">
    <source>
        <dbReference type="EMBL" id="SNX83714.1"/>
    </source>
</evidence>
<dbReference type="InterPro" id="IPR003959">
    <property type="entry name" value="ATPase_AAA_core"/>
</dbReference>
<dbReference type="AlphaFoldDB" id="A0AAJ5C4P0"/>
<dbReference type="SMART" id="SM00382">
    <property type="entry name" value="AAA"/>
    <property type="match status" value="1"/>
</dbReference>
<gene>
    <name evidence="6" type="ORF">MEPE_02421</name>
</gene>